<keyword evidence="1" id="KW-0812">Transmembrane</keyword>
<dbReference type="Proteomes" id="UP000032214">
    <property type="component" value="Unassembled WGS sequence"/>
</dbReference>
<evidence type="ECO:0000313" key="2">
    <source>
        <dbReference type="EMBL" id="KIX85639.1"/>
    </source>
</evidence>
<proteinExistence type="predicted"/>
<keyword evidence="3" id="KW-1185">Reference proteome</keyword>
<keyword evidence="1" id="KW-0472">Membrane</keyword>
<name>A0A0D2GQK1_9BACT</name>
<dbReference type="EMBL" id="ARQD01000001">
    <property type="protein sequence ID" value="KIX85639.1"/>
    <property type="molecule type" value="Genomic_DNA"/>
</dbReference>
<dbReference type="AlphaFoldDB" id="A0A0D2GQK1"/>
<accession>A0A0D2GQK1</accession>
<dbReference type="STRING" id="1306947.J120_01705"/>
<sequence>MCMDNSMSKSVCWIACFISALTALCVGLIPFGYNVLDSSFFLNNPSLVKPLHYIIGLSGLISLIGTFTCCSKGKSCHVVTNP</sequence>
<comment type="caution">
    <text evidence="2">The sequence shown here is derived from an EMBL/GenBank/DDBJ whole genome shotgun (WGS) entry which is preliminary data.</text>
</comment>
<feature type="transmembrane region" description="Helical" evidence="1">
    <location>
        <begin position="51"/>
        <end position="70"/>
    </location>
</feature>
<evidence type="ECO:0000313" key="3">
    <source>
        <dbReference type="Proteomes" id="UP000032214"/>
    </source>
</evidence>
<protein>
    <submittedName>
        <fullName evidence="2">Uncharacterized protein</fullName>
    </submittedName>
</protein>
<reference evidence="2 3" key="1">
    <citation type="journal article" date="2013" name="Proc. Natl. Acad. Sci. U.S.A.">
        <title>Candidate phylum TM6 genome recovered from a hospital sink biofilm provides genomic insights into this uncultivated phylum.</title>
        <authorList>
            <person name="McLean J.S."/>
            <person name="Lombardo M.J."/>
            <person name="Badger J.H."/>
            <person name="Edlund A."/>
            <person name="Novotny M."/>
            <person name="Yee-Greenbaum J."/>
            <person name="Vyahhi N."/>
            <person name="Hall A.P."/>
            <person name="Yang Y."/>
            <person name="Dupont C.L."/>
            <person name="Ziegler M.G."/>
            <person name="Chitsaz H."/>
            <person name="Allen A.E."/>
            <person name="Yooseph S."/>
            <person name="Tesler G."/>
            <person name="Pevzner P.A."/>
            <person name="Friedman R.M."/>
            <person name="Nealson K.H."/>
            <person name="Venter J.C."/>
            <person name="Lasken R.S."/>
        </authorList>
    </citation>
    <scope>NUCLEOTIDE SEQUENCE [LARGE SCALE GENOMIC DNA]</scope>
    <source>
        <strain evidence="2 3">TM6SC1</strain>
    </source>
</reference>
<evidence type="ECO:0000256" key="1">
    <source>
        <dbReference type="SAM" id="Phobius"/>
    </source>
</evidence>
<organism evidence="2 3">
    <name type="scientific">candidate division TM6 bacterium JCVI TM6SC1</name>
    <dbReference type="NCBI Taxonomy" id="1306947"/>
    <lineage>
        <taxon>Bacteria</taxon>
        <taxon>Candidatus Babelota</taxon>
        <taxon>Vermiphilus</taxon>
    </lineage>
</organism>
<keyword evidence="1" id="KW-1133">Transmembrane helix</keyword>
<feature type="transmembrane region" description="Helical" evidence="1">
    <location>
        <begin position="12"/>
        <end position="31"/>
    </location>
</feature>
<gene>
    <name evidence="2" type="ORF">J120_01705</name>
</gene>